<gene>
    <name evidence="5" type="ORF">KK083_20960</name>
</gene>
<evidence type="ECO:0000259" key="2">
    <source>
        <dbReference type="Pfam" id="PF01523"/>
    </source>
</evidence>
<dbReference type="AlphaFoldDB" id="A0AAP2DN24"/>
<dbReference type="GO" id="GO:0006508">
    <property type="term" value="P:proteolysis"/>
    <property type="evidence" value="ECO:0007669"/>
    <property type="project" value="InterPro"/>
</dbReference>
<dbReference type="Pfam" id="PF19289">
    <property type="entry name" value="PmbA_TldD_3rd"/>
    <property type="match status" value="1"/>
</dbReference>
<dbReference type="InterPro" id="IPR035068">
    <property type="entry name" value="TldD/PmbA_N"/>
</dbReference>
<comment type="caution">
    <text evidence="5">The sequence shown here is derived from an EMBL/GenBank/DDBJ whole genome shotgun (WGS) entry which is preliminary data.</text>
</comment>
<evidence type="ECO:0000313" key="5">
    <source>
        <dbReference type="EMBL" id="MBT1699380.1"/>
    </source>
</evidence>
<name>A0AAP2DN24_9BACT</name>
<proteinExistence type="inferred from homology"/>
<sequence>MAILSKEEARKILEKVLSFSKADGCEVNLNGSDGGNIRYARNSVSTSGEDSNISLAVQSYYGKKAGSATINEFDDASLEKVVRRAEELAKLAPENPEFMEPLGPQTYGPSKTWSEATAKITPDYRAQAAANSIGPASAKDITAAGFLEDNRGFTAMMNSKGLFAYNQSTNVDFTVTMRTNDGTGSGWVTRNFNDVSKLDTAEASKVAIDKALMSRNAKAIEPGKYTVILEPAAAGDLIGLMLFGMNARQADEGRSYLSKKGGGTKLNEKIVDERVNIYTDPQHDDVPASPWMPNGLARKKMDLIRGGVVKNLIYDRYWASQKNVEAVPLPGNRIMEGGSASLEDMIKDTKKGILVTRFWYIRAVDPQTLLYTGLTRDGTFYIENGVIKHPIKNFRFNESPVIMLNNLETLGKQVRVGGGGGPGGGGSSLIPYMKIRDFTFTSLSDAV</sequence>
<evidence type="ECO:0000259" key="4">
    <source>
        <dbReference type="Pfam" id="PF19290"/>
    </source>
</evidence>
<organism evidence="5 6">
    <name type="scientific">Chryseosolibacter histidini</name>
    <dbReference type="NCBI Taxonomy" id="2782349"/>
    <lineage>
        <taxon>Bacteria</taxon>
        <taxon>Pseudomonadati</taxon>
        <taxon>Bacteroidota</taxon>
        <taxon>Cytophagia</taxon>
        <taxon>Cytophagales</taxon>
        <taxon>Chryseotaleaceae</taxon>
        <taxon>Chryseosolibacter</taxon>
    </lineage>
</organism>
<dbReference type="EMBL" id="JAHESF010000024">
    <property type="protein sequence ID" value="MBT1699380.1"/>
    <property type="molecule type" value="Genomic_DNA"/>
</dbReference>
<dbReference type="InterPro" id="IPR045569">
    <property type="entry name" value="Metalloprtase-TldD/E_C"/>
</dbReference>
<evidence type="ECO:0000256" key="1">
    <source>
        <dbReference type="ARBA" id="ARBA00005836"/>
    </source>
</evidence>
<dbReference type="InterPro" id="IPR036059">
    <property type="entry name" value="TldD/PmbA_sf"/>
</dbReference>
<feature type="domain" description="Metalloprotease TldD/E C-terminal" evidence="3">
    <location>
        <begin position="222"/>
        <end position="441"/>
    </location>
</feature>
<comment type="similarity">
    <text evidence="1">Belongs to the peptidase U62 family.</text>
</comment>
<dbReference type="GO" id="GO:0008237">
    <property type="term" value="F:metallopeptidase activity"/>
    <property type="evidence" value="ECO:0007669"/>
    <property type="project" value="InterPro"/>
</dbReference>
<dbReference type="Pfam" id="PF19290">
    <property type="entry name" value="PmbA_TldD_2nd"/>
    <property type="match status" value="1"/>
</dbReference>
<keyword evidence="6" id="KW-1185">Reference proteome</keyword>
<dbReference type="PANTHER" id="PTHR43666:SF1">
    <property type="entry name" value="CONSERVED PROTEIN"/>
    <property type="match status" value="1"/>
</dbReference>
<dbReference type="Pfam" id="PF01523">
    <property type="entry name" value="PmbA_TldD_1st"/>
    <property type="match status" value="1"/>
</dbReference>
<dbReference type="RefSeq" id="WP_254167285.1">
    <property type="nucleotide sequence ID" value="NZ_JAHESF010000024.1"/>
</dbReference>
<feature type="domain" description="Metalloprotease TldD/E N-terminal" evidence="2">
    <location>
        <begin position="25"/>
        <end position="89"/>
    </location>
</feature>
<dbReference type="Gene3D" id="3.30.2290.10">
    <property type="entry name" value="PmbA/TldD superfamily"/>
    <property type="match status" value="1"/>
</dbReference>
<feature type="domain" description="Metalloprotease TldD/E central" evidence="4">
    <location>
        <begin position="140"/>
        <end position="214"/>
    </location>
</feature>
<dbReference type="PANTHER" id="PTHR43666">
    <property type="entry name" value="TLDD PROTEIN"/>
    <property type="match status" value="1"/>
</dbReference>
<dbReference type="SUPFAM" id="SSF111283">
    <property type="entry name" value="Putative modulator of DNA gyrase, PmbA/TldD"/>
    <property type="match status" value="1"/>
</dbReference>
<dbReference type="InterPro" id="IPR045570">
    <property type="entry name" value="Metalloprtase-TldD/E_cen_dom"/>
</dbReference>
<dbReference type="InterPro" id="IPR002510">
    <property type="entry name" value="Metalloprtase-TldD/E_N"/>
</dbReference>
<reference evidence="5 6" key="1">
    <citation type="submission" date="2021-05" db="EMBL/GenBank/DDBJ databases">
        <title>A Polyphasic approach of four new species of the genus Ohtaekwangia: Ohtaekwangia histidinii sp. nov., Ohtaekwangia cretensis sp. nov., Ohtaekwangia indiensis sp. nov., Ohtaekwangia reichenbachii sp. nov. from diverse environment.</title>
        <authorList>
            <person name="Octaviana S."/>
        </authorList>
    </citation>
    <scope>NUCLEOTIDE SEQUENCE [LARGE SCALE GENOMIC DNA]</scope>
    <source>
        <strain evidence="5 6">PWU4</strain>
    </source>
</reference>
<evidence type="ECO:0000259" key="3">
    <source>
        <dbReference type="Pfam" id="PF19289"/>
    </source>
</evidence>
<accession>A0AAP2DN24</accession>
<evidence type="ECO:0000313" key="6">
    <source>
        <dbReference type="Proteomes" id="UP001319200"/>
    </source>
</evidence>
<dbReference type="Proteomes" id="UP001319200">
    <property type="component" value="Unassembled WGS sequence"/>
</dbReference>
<protein>
    <submittedName>
        <fullName evidence="5">TldD/PmbA family protein</fullName>
    </submittedName>
</protein>